<reference evidence="2" key="1">
    <citation type="submission" date="2019-07" db="EMBL/GenBank/DDBJ databases">
        <title>Shewanella sp. YLB-08 draft genomic sequence.</title>
        <authorList>
            <person name="Yu L."/>
        </authorList>
    </citation>
    <scope>NUCLEOTIDE SEQUENCE [LARGE SCALE GENOMIC DNA]</scope>
    <source>
        <strain evidence="2">JCM 20706</strain>
    </source>
</reference>
<keyword evidence="2" id="KW-1185">Reference proteome</keyword>
<sequence>MSNPSKPTNNDKPAILHTNNHADMMKRSILSNQTLVPTLPDETINRQNPREIPLTQTHMVKPDQANITAKLTQISINGINYNIDFLSSKNRRDTTVAAEFLVKVTLDPQAKNITNQTNQLVNSETKLVNLAKRITFELPQAVKQLVIDNNINFNQLKQLSSRNEGYLLPNAQLVGKKLILSNNLIVPLPTTITLPHQKTDSPSPTHVLPSIHFNSQKWYLSLKPIISEIDIKLSLIDTSKRNDIPISVEKPLTIAKPDIARLYSNLMKPLENISINKLMLPELSGSQLTADESKQTLTKQDVFAKPISPPEYQNKNATEHVKSHTKEQLNLIKEIQLNAITQLSSKVISSSDEYSSTTQKAKQTLMLTALNNAFGKAGSLPTTVEHKEIKNNLASQLSKLIPHINPTKLFALADPHKIREELLGQLNLNTPVDVNSLIKPSLSNMSSISILFHLLLGVKNRQFTAEKADGKIKTTQETLNYFQKLQQKMATSNTLLTLLEKAGTTETTGKLISNLSLYSQASSDTNGLTNWYFTLPYSLNRHQDNLEGHFTQEDNDDGDKANSWKLQLKFNLLQGPILIQAKVLENRMSMTIKVENSELQKRIDSLLPPLIKKLSAIGLTPDKVSTQHSKIPASLLPGEHYLVKIKA</sequence>
<evidence type="ECO:0000313" key="2">
    <source>
        <dbReference type="Proteomes" id="UP000318126"/>
    </source>
</evidence>
<keyword evidence="1" id="KW-0969">Cilium</keyword>
<dbReference type="RefSeq" id="WP_143563289.1">
    <property type="nucleotide sequence ID" value="NZ_BMPL01000003.1"/>
</dbReference>
<organism evidence="1 2">
    <name type="scientific">Shewanella hanedai</name>
    <name type="common">Alteromonas hanedai</name>
    <dbReference type="NCBI Taxonomy" id="25"/>
    <lineage>
        <taxon>Bacteria</taxon>
        <taxon>Pseudomonadati</taxon>
        <taxon>Pseudomonadota</taxon>
        <taxon>Gammaproteobacteria</taxon>
        <taxon>Alteromonadales</taxon>
        <taxon>Shewanellaceae</taxon>
        <taxon>Shewanella</taxon>
    </lineage>
</organism>
<dbReference type="EMBL" id="VKGK01000003">
    <property type="protein sequence ID" value="TRY15678.1"/>
    <property type="molecule type" value="Genomic_DNA"/>
</dbReference>
<keyword evidence="1" id="KW-0966">Cell projection</keyword>
<keyword evidence="1" id="KW-0282">Flagellum</keyword>
<evidence type="ECO:0000313" key="1">
    <source>
        <dbReference type="EMBL" id="TRY15678.1"/>
    </source>
</evidence>
<protein>
    <submittedName>
        <fullName evidence="1">Flagellar hook-length control protein FliK</fullName>
    </submittedName>
</protein>
<comment type="caution">
    <text evidence="1">The sequence shown here is derived from an EMBL/GenBank/DDBJ whole genome shotgun (WGS) entry which is preliminary data.</text>
</comment>
<dbReference type="OrthoDB" id="6272841at2"/>
<accession>A0A553JT99</accession>
<gene>
    <name evidence="1" type="ORF">FN961_04165</name>
</gene>
<dbReference type="AlphaFoldDB" id="A0A553JT99"/>
<proteinExistence type="predicted"/>
<name>A0A553JT99_SHEHA</name>
<dbReference type="Proteomes" id="UP000318126">
    <property type="component" value="Unassembled WGS sequence"/>
</dbReference>